<evidence type="ECO:0000256" key="6">
    <source>
        <dbReference type="SAM" id="Phobius"/>
    </source>
</evidence>
<gene>
    <name evidence="7" type="ORF">QYB95_06785</name>
</gene>
<name>A0ABT8GPB4_9BACL</name>
<feature type="transmembrane region" description="Helical" evidence="6">
    <location>
        <begin position="260"/>
        <end position="281"/>
    </location>
</feature>
<evidence type="ECO:0000256" key="2">
    <source>
        <dbReference type="ARBA" id="ARBA00022692"/>
    </source>
</evidence>
<feature type="transmembrane region" description="Helical" evidence="6">
    <location>
        <begin position="381"/>
        <end position="404"/>
    </location>
</feature>
<keyword evidence="3 6" id="KW-1133">Transmembrane helix</keyword>
<evidence type="ECO:0000256" key="1">
    <source>
        <dbReference type="ARBA" id="ARBA00004141"/>
    </source>
</evidence>
<dbReference type="NCBIfam" id="NF037982">
    <property type="entry name" value="Nramp_1"/>
    <property type="match status" value="1"/>
</dbReference>
<protein>
    <submittedName>
        <fullName evidence="7">Nramp family divalent metal transporter</fullName>
    </submittedName>
</protein>
<dbReference type="Pfam" id="PF01566">
    <property type="entry name" value="Nramp"/>
    <property type="match status" value="1"/>
</dbReference>
<keyword evidence="4 6" id="KW-0472">Membrane</keyword>
<sequence length="445" mass="48878">MTTKKDDYKVGLNIPEDQGTGNGNGNGKEKQSFIKTIKSYGPGIVVVLTWMGAGDLVDASVAGSHYGYSLMWVLALALIIRFVIVNIMARFELCNTENMTLLEAFSRLHKLYPYFFAFAAIIMGHLVNSYMIKGSGEVLAWIFNFGSPFMWSVFVVLISLFILGRNIYKKLELVMKILLAIMTAAFIGLAIYSQPDASEIVRGTIGFGLPEDTGAYGTLLVAMSLVGAVAGSLGNFLYGYFIKERGWIGPEHKKIQRNDLLFGICMGVVINLAVWVVGAEILKPNNIEVTSLNDIAMALELHLGTIGSTIFYLGAFGVLYSSVIGHAIGFPKISISCIQIIKNGREDKYAVKSEKDPLFKWISLFILVTPLIWSLPNMPGFVSLVVFVNVLYVIALPAISIGLLIISNKKAYLNNSTNNWMENIILAATTMLAIWSSIKLVIGFF</sequence>
<keyword evidence="8" id="KW-1185">Reference proteome</keyword>
<dbReference type="PANTHER" id="PTHR11706">
    <property type="entry name" value="SOLUTE CARRIER PROTEIN FAMILY 11 MEMBER"/>
    <property type="match status" value="1"/>
</dbReference>
<dbReference type="EMBL" id="JAUHTQ010000003">
    <property type="protein sequence ID" value="MDN4493243.1"/>
    <property type="molecule type" value="Genomic_DNA"/>
</dbReference>
<feature type="transmembrane region" description="Helical" evidence="6">
    <location>
        <begin position="301"/>
        <end position="323"/>
    </location>
</feature>
<feature type="transmembrane region" description="Helical" evidence="6">
    <location>
        <begin position="138"/>
        <end position="161"/>
    </location>
</feature>
<dbReference type="PANTHER" id="PTHR11706:SF3">
    <property type="entry name" value="METAL ION TRANSPORT PROTEIN"/>
    <property type="match status" value="1"/>
</dbReference>
<accession>A0ABT8GPB4</accession>
<proteinExistence type="predicted"/>
<feature type="transmembrane region" description="Helical" evidence="6">
    <location>
        <begin position="358"/>
        <end position="375"/>
    </location>
</feature>
<organism evidence="7 8">
    <name type="scientific">Ureibacillus aquaedulcis</name>
    <dbReference type="NCBI Taxonomy" id="3058421"/>
    <lineage>
        <taxon>Bacteria</taxon>
        <taxon>Bacillati</taxon>
        <taxon>Bacillota</taxon>
        <taxon>Bacilli</taxon>
        <taxon>Bacillales</taxon>
        <taxon>Caryophanaceae</taxon>
        <taxon>Ureibacillus</taxon>
    </lineage>
</organism>
<dbReference type="InterPro" id="IPR001046">
    <property type="entry name" value="NRAMP_fam"/>
</dbReference>
<comment type="caution">
    <text evidence="7">The sequence shown here is derived from an EMBL/GenBank/DDBJ whole genome shotgun (WGS) entry which is preliminary data.</text>
</comment>
<feature type="transmembrane region" description="Helical" evidence="6">
    <location>
        <begin position="213"/>
        <end position="239"/>
    </location>
</feature>
<keyword evidence="2 6" id="KW-0812">Transmembrane</keyword>
<feature type="transmembrane region" description="Helical" evidence="6">
    <location>
        <begin position="424"/>
        <end position="444"/>
    </location>
</feature>
<evidence type="ECO:0000256" key="3">
    <source>
        <dbReference type="ARBA" id="ARBA00022989"/>
    </source>
</evidence>
<dbReference type="RefSeq" id="WP_301137530.1">
    <property type="nucleotide sequence ID" value="NZ_JAUHTQ010000003.1"/>
</dbReference>
<evidence type="ECO:0000256" key="4">
    <source>
        <dbReference type="ARBA" id="ARBA00023136"/>
    </source>
</evidence>
<reference evidence="7" key="1">
    <citation type="submission" date="2023-07" db="EMBL/GenBank/DDBJ databases">
        <title>Ureibacillus sp. isolated from freshwater well.</title>
        <authorList>
            <person name="Kirdat K."/>
            <person name="Bhatt A."/>
            <person name="Teware R."/>
            <person name="Bhavsar Y."/>
            <person name="Yadav A."/>
        </authorList>
    </citation>
    <scope>NUCLEOTIDE SEQUENCE</scope>
    <source>
        <strain evidence="7">BA0131</strain>
    </source>
</reference>
<feature type="transmembrane region" description="Helical" evidence="6">
    <location>
        <begin position="40"/>
        <end position="57"/>
    </location>
</feature>
<comment type="subcellular location">
    <subcellularLocation>
        <location evidence="1">Membrane</location>
        <topology evidence="1">Multi-pass membrane protein</topology>
    </subcellularLocation>
</comment>
<feature type="region of interest" description="Disordered" evidence="5">
    <location>
        <begin position="1"/>
        <end position="27"/>
    </location>
</feature>
<evidence type="ECO:0000313" key="8">
    <source>
        <dbReference type="Proteomes" id="UP001172743"/>
    </source>
</evidence>
<dbReference type="Proteomes" id="UP001172743">
    <property type="component" value="Unassembled WGS sequence"/>
</dbReference>
<feature type="transmembrane region" description="Helical" evidence="6">
    <location>
        <begin position="173"/>
        <end position="193"/>
    </location>
</feature>
<evidence type="ECO:0000256" key="5">
    <source>
        <dbReference type="SAM" id="MobiDB-lite"/>
    </source>
</evidence>
<feature type="transmembrane region" description="Helical" evidence="6">
    <location>
        <begin position="69"/>
        <end position="91"/>
    </location>
</feature>
<feature type="transmembrane region" description="Helical" evidence="6">
    <location>
        <begin position="111"/>
        <end position="132"/>
    </location>
</feature>
<evidence type="ECO:0000313" key="7">
    <source>
        <dbReference type="EMBL" id="MDN4493243.1"/>
    </source>
</evidence>